<sequence length="96" mass="11253">MGCQQLKELDNLELLLNGLNQDNISPPALCDPLEIAKRFNNGIRSMNAWIIVYINVLCEAEKLNIYNVRVIKRVTEIVWNRANSEDKRRWRDLARE</sequence>
<dbReference type="OrthoDB" id="6247875at2759"/>
<dbReference type="EMBL" id="CAJVPV010003052">
    <property type="protein sequence ID" value="CAG8542370.1"/>
    <property type="molecule type" value="Genomic_DNA"/>
</dbReference>
<dbReference type="Proteomes" id="UP000789342">
    <property type="component" value="Unassembled WGS sequence"/>
</dbReference>
<gene>
    <name evidence="1" type="ORF">AMORRO_LOCUS5188</name>
</gene>
<name>A0A9N9FLU4_9GLOM</name>
<evidence type="ECO:0000313" key="2">
    <source>
        <dbReference type="Proteomes" id="UP000789342"/>
    </source>
</evidence>
<dbReference type="AlphaFoldDB" id="A0A9N9FLU4"/>
<feature type="non-terminal residue" evidence="1">
    <location>
        <position position="96"/>
    </location>
</feature>
<comment type="caution">
    <text evidence="1">The sequence shown here is derived from an EMBL/GenBank/DDBJ whole genome shotgun (WGS) entry which is preliminary data.</text>
</comment>
<protein>
    <submittedName>
        <fullName evidence="1">8100_t:CDS:1</fullName>
    </submittedName>
</protein>
<accession>A0A9N9FLU4</accession>
<keyword evidence="2" id="KW-1185">Reference proteome</keyword>
<proteinExistence type="predicted"/>
<organism evidence="1 2">
    <name type="scientific">Acaulospora morrowiae</name>
    <dbReference type="NCBI Taxonomy" id="94023"/>
    <lineage>
        <taxon>Eukaryota</taxon>
        <taxon>Fungi</taxon>
        <taxon>Fungi incertae sedis</taxon>
        <taxon>Mucoromycota</taxon>
        <taxon>Glomeromycotina</taxon>
        <taxon>Glomeromycetes</taxon>
        <taxon>Diversisporales</taxon>
        <taxon>Acaulosporaceae</taxon>
        <taxon>Acaulospora</taxon>
    </lineage>
</organism>
<reference evidence="1" key="1">
    <citation type="submission" date="2021-06" db="EMBL/GenBank/DDBJ databases">
        <authorList>
            <person name="Kallberg Y."/>
            <person name="Tangrot J."/>
            <person name="Rosling A."/>
        </authorList>
    </citation>
    <scope>NUCLEOTIDE SEQUENCE</scope>
    <source>
        <strain evidence="1">CL551</strain>
    </source>
</reference>
<evidence type="ECO:0000313" key="1">
    <source>
        <dbReference type="EMBL" id="CAG8542370.1"/>
    </source>
</evidence>